<feature type="domain" description="DUF985" evidence="1">
    <location>
        <begin position="25"/>
        <end position="152"/>
    </location>
</feature>
<dbReference type="PANTHER" id="PTHR33387:SF3">
    <property type="entry name" value="DUF985 DOMAIN-CONTAINING PROTEIN"/>
    <property type="match status" value="1"/>
</dbReference>
<comment type="caution">
    <text evidence="2">The sequence shown here is derived from an EMBL/GenBank/DDBJ whole genome shotgun (WGS) entry which is preliminary data.</text>
</comment>
<reference evidence="2 3" key="1">
    <citation type="submission" date="2019-07" db="EMBL/GenBank/DDBJ databases">
        <title>Whole genome shotgun sequence of Methylobacterium haplocladii NBRC 107714.</title>
        <authorList>
            <person name="Hosoyama A."/>
            <person name="Uohara A."/>
            <person name="Ohji S."/>
            <person name="Ichikawa N."/>
        </authorList>
    </citation>
    <scope>NUCLEOTIDE SEQUENCE [LARGE SCALE GENOMIC DNA]</scope>
    <source>
        <strain evidence="2 3">NBRC 107714</strain>
    </source>
</reference>
<keyword evidence="3" id="KW-1185">Reference proteome</keyword>
<sequence>MRYKGWLVPELGGRPRMMDELSAVEVITILGLRPHPEGGHYRETFRDAREIDGRSVGTAIYYLLDVGEVSAWHRVDAAEIWHWYAGAPLVITMSGNGHDAEAHHLGPDLTRRQRPQLVVPAGHWQTCVSLGAWTLVGCTVSPGFSFAGFEIAPPDWRPMPR</sequence>
<name>A0A512IL53_9HYPH</name>
<gene>
    <name evidence="2" type="ORF">MHA02_08380</name>
</gene>
<accession>A0A512IL53</accession>
<proteinExistence type="predicted"/>
<dbReference type="InterPro" id="IPR014710">
    <property type="entry name" value="RmlC-like_jellyroll"/>
</dbReference>
<dbReference type="AlphaFoldDB" id="A0A512IL53"/>
<dbReference type="InterPro" id="IPR039935">
    <property type="entry name" value="YML079W-like"/>
</dbReference>
<organism evidence="2 3">
    <name type="scientific">Methylobacterium haplocladii</name>
    <dbReference type="NCBI Taxonomy" id="1176176"/>
    <lineage>
        <taxon>Bacteria</taxon>
        <taxon>Pseudomonadati</taxon>
        <taxon>Pseudomonadota</taxon>
        <taxon>Alphaproteobacteria</taxon>
        <taxon>Hyphomicrobiales</taxon>
        <taxon>Methylobacteriaceae</taxon>
        <taxon>Methylobacterium</taxon>
    </lineage>
</organism>
<dbReference type="PANTHER" id="PTHR33387">
    <property type="entry name" value="RMLC-LIKE JELLY ROLL FOLD PROTEIN"/>
    <property type="match status" value="1"/>
</dbReference>
<evidence type="ECO:0000313" key="3">
    <source>
        <dbReference type="Proteomes" id="UP000321258"/>
    </source>
</evidence>
<evidence type="ECO:0000313" key="2">
    <source>
        <dbReference type="EMBL" id="GEO98450.1"/>
    </source>
</evidence>
<dbReference type="Proteomes" id="UP000321258">
    <property type="component" value="Unassembled WGS sequence"/>
</dbReference>
<dbReference type="InterPro" id="IPR011051">
    <property type="entry name" value="RmlC_Cupin_sf"/>
</dbReference>
<dbReference type="CDD" id="cd06121">
    <property type="entry name" value="cupin_YML079wp"/>
    <property type="match status" value="1"/>
</dbReference>
<dbReference type="SUPFAM" id="SSF51182">
    <property type="entry name" value="RmlC-like cupins"/>
    <property type="match status" value="1"/>
</dbReference>
<dbReference type="Pfam" id="PF06172">
    <property type="entry name" value="Cupin_5"/>
    <property type="match status" value="1"/>
</dbReference>
<evidence type="ECO:0000259" key="1">
    <source>
        <dbReference type="Pfam" id="PF06172"/>
    </source>
</evidence>
<dbReference type="InterPro" id="IPR009327">
    <property type="entry name" value="Cupin_DUF985"/>
</dbReference>
<protein>
    <submittedName>
        <fullName evidence="2">Cupin</fullName>
    </submittedName>
</protein>
<dbReference type="EMBL" id="BJZT01000007">
    <property type="protein sequence ID" value="GEO98450.1"/>
    <property type="molecule type" value="Genomic_DNA"/>
</dbReference>
<dbReference type="Gene3D" id="2.60.120.10">
    <property type="entry name" value="Jelly Rolls"/>
    <property type="match status" value="1"/>
</dbReference>